<dbReference type="Proteomes" id="UP000699691">
    <property type="component" value="Unassembled WGS sequence"/>
</dbReference>
<dbReference type="GO" id="GO:0004386">
    <property type="term" value="F:helicase activity"/>
    <property type="evidence" value="ECO:0007669"/>
    <property type="project" value="InterPro"/>
</dbReference>
<dbReference type="InterPro" id="IPR027417">
    <property type="entry name" value="P-loop_NTPase"/>
</dbReference>
<dbReference type="GO" id="GO:0006139">
    <property type="term" value="P:nucleobase-containing compound metabolic process"/>
    <property type="evidence" value="ECO:0007669"/>
    <property type="project" value="InterPro"/>
</dbReference>
<feature type="domain" description="ATP-dependent helicase C-terminal" evidence="1">
    <location>
        <begin position="165"/>
        <end position="283"/>
    </location>
</feature>
<protein>
    <recommendedName>
        <fullName evidence="1">ATP-dependent helicase C-terminal domain-containing protein</fullName>
    </recommendedName>
</protein>
<sequence length="367" mass="41653">MSSRFKGHWQSILDGDPTAMLEVPFWIWKGMIADLTSLLADNAEDGEILFTYKNVVDYLRWCRCVVGSNGIQIQPLVTPIEKASAFTECQHRLYMSATLAEDSVIVRDLGCDKKAVLSPLIPKSDRGLGERMVIAPSLIHHKFDRTWVMRLSQKLAEKVNVVVLTSSEDQALEWEEFGAEVAVGNQVDEMVKRLRAKDSSTTFAAFPQRYDGVDLPDKACRVLVIDGLPKGEGIIERFDFEKALFTSGPQNKTIFKIEQGLGRPVRSHVDYSVVIFAGPDIAHYIAKRDVQERMNRDTQAQMILSLKLVEMAINSEEDTQEELKRRRAAILDMIMKCLNRNSGWKKFYNKEVRDKVNLVEVPIDEDV</sequence>
<evidence type="ECO:0000259" key="1">
    <source>
        <dbReference type="SMART" id="SM00491"/>
    </source>
</evidence>
<dbReference type="Pfam" id="PF13307">
    <property type="entry name" value="Helicase_C_2"/>
    <property type="match status" value="1"/>
</dbReference>
<reference evidence="2" key="1">
    <citation type="submission" date="2020-04" db="EMBL/GenBank/DDBJ databases">
        <authorList>
            <person name="Zhang T."/>
        </authorList>
    </citation>
    <scope>NUCLEOTIDE SEQUENCE</scope>
    <source>
        <strain evidence="2">HKST-UBA02</strain>
    </source>
</reference>
<accession>A0A955RWQ2</accession>
<proteinExistence type="predicted"/>
<dbReference type="GO" id="GO:0005524">
    <property type="term" value="F:ATP binding"/>
    <property type="evidence" value="ECO:0007669"/>
    <property type="project" value="InterPro"/>
</dbReference>
<evidence type="ECO:0000313" key="3">
    <source>
        <dbReference type="Proteomes" id="UP000699691"/>
    </source>
</evidence>
<gene>
    <name evidence="2" type="ORF">KC573_04570</name>
</gene>
<comment type="caution">
    <text evidence="2">The sequence shown here is derived from an EMBL/GenBank/DDBJ whole genome shotgun (WGS) entry which is preliminary data.</text>
</comment>
<dbReference type="Gene3D" id="3.40.50.300">
    <property type="entry name" value="P-loop containing nucleotide triphosphate hydrolases"/>
    <property type="match status" value="1"/>
</dbReference>
<dbReference type="InterPro" id="IPR006555">
    <property type="entry name" value="ATP-dep_Helicase_C"/>
</dbReference>
<dbReference type="GO" id="GO:0003676">
    <property type="term" value="F:nucleic acid binding"/>
    <property type="evidence" value="ECO:0007669"/>
    <property type="project" value="InterPro"/>
</dbReference>
<reference evidence="2" key="2">
    <citation type="journal article" date="2021" name="Microbiome">
        <title>Successional dynamics and alternative stable states in a saline activated sludge microbial community over 9 years.</title>
        <authorList>
            <person name="Wang Y."/>
            <person name="Ye J."/>
            <person name="Ju F."/>
            <person name="Liu L."/>
            <person name="Boyd J.A."/>
            <person name="Deng Y."/>
            <person name="Parks D.H."/>
            <person name="Jiang X."/>
            <person name="Yin X."/>
            <person name="Woodcroft B.J."/>
            <person name="Tyson G.W."/>
            <person name="Hugenholtz P."/>
            <person name="Polz M.F."/>
            <person name="Zhang T."/>
        </authorList>
    </citation>
    <scope>NUCLEOTIDE SEQUENCE</scope>
    <source>
        <strain evidence="2">HKST-UBA02</strain>
    </source>
</reference>
<organism evidence="2 3">
    <name type="scientific">candidate division WWE3 bacterium</name>
    <dbReference type="NCBI Taxonomy" id="2053526"/>
    <lineage>
        <taxon>Bacteria</taxon>
        <taxon>Katanobacteria</taxon>
    </lineage>
</organism>
<dbReference type="AlphaFoldDB" id="A0A955RWQ2"/>
<dbReference type="SMART" id="SM00491">
    <property type="entry name" value="HELICc2"/>
    <property type="match status" value="1"/>
</dbReference>
<evidence type="ECO:0000313" key="2">
    <source>
        <dbReference type="EMBL" id="MCA9398079.1"/>
    </source>
</evidence>
<feature type="non-terminal residue" evidence="2">
    <location>
        <position position="367"/>
    </location>
</feature>
<name>A0A955RWQ2_UNCKA</name>
<dbReference type="EMBL" id="JAGQKY010000278">
    <property type="protein sequence ID" value="MCA9398079.1"/>
    <property type="molecule type" value="Genomic_DNA"/>
</dbReference>
<dbReference type="GO" id="GO:0016818">
    <property type="term" value="F:hydrolase activity, acting on acid anhydrides, in phosphorus-containing anhydrides"/>
    <property type="evidence" value="ECO:0007669"/>
    <property type="project" value="InterPro"/>
</dbReference>